<keyword evidence="1" id="KW-0418">Kinase</keyword>
<organism evidence="1 2">
    <name type="scientific">Rhodococcus sacchari</name>
    <dbReference type="NCBI Taxonomy" id="2962047"/>
    <lineage>
        <taxon>Bacteria</taxon>
        <taxon>Bacillati</taxon>
        <taxon>Actinomycetota</taxon>
        <taxon>Actinomycetes</taxon>
        <taxon>Mycobacteriales</taxon>
        <taxon>Nocardiaceae</taxon>
        <taxon>Rhodococcus</taxon>
    </lineage>
</organism>
<keyword evidence="2" id="KW-1185">Reference proteome</keyword>
<evidence type="ECO:0000313" key="1">
    <source>
        <dbReference type="EMBL" id="UYP19528.1"/>
    </source>
</evidence>
<keyword evidence="1" id="KW-0808">Transferase</keyword>
<dbReference type="Proteomes" id="UP001156484">
    <property type="component" value="Chromosome"/>
</dbReference>
<protein>
    <submittedName>
        <fullName evidence="1">Nucleoside/nucleotide kinase family protein</fullName>
    </submittedName>
</protein>
<dbReference type="EMBL" id="CP107551">
    <property type="protein sequence ID" value="UYP19528.1"/>
    <property type="molecule type" value="Genomic_DNA"/>
</dbReference>
<name>A0ACD4DIK8_9NOCA</name>
<accession>A0ACD4DIK8</accession>
<gene>
    <name evidence="1" type="ORF">OED52_02880</name>
</gene>
<sequence length="221" mass="24710">MGGEENVREAPLRTLVDELVTHVLVGLPGDRRTVVGLCGPPGAGKSRAGAMLVYALRRAGVETGQVPMDGYHLSNRQLDTFGARSRKGAPDTFDVAGFRAMLERVRTCRDETIYAPDFSRDLDEPIAAVHTVPPGAKVVVTEGNYLLFETGGWERIRPLLDLVIYLDVPRRTLARRLVRRHRHHGRDDDRAREWVRTVDLPNVEAVVHTRGRADLVWRPVP</sequence>
<evidence type="ECO:0000313" key="2">
    <source>
        <dbReference type="Proteomes" id="UP001156484"/>
    </source>
</evidence>
<proteinExistence type="predicted"/>
<reference evidence="1" key="1">
    <citation type="submission" date="2022-10" db="EMBL/GenBank/DDBJ databases">
        <title>Rhodococcus ferula Z13 complete genome.</title>
        <authorList>
            <person name="Long X."/>
            <person name="Zang M."/>
        </authorList>
    </citation>
    <scope>NUCLEOTIDE SEQUENCE</scope>
    <source>
        <strain evidence="1">Z13</strain>
    </source>
</reference>